<proteinExistence type="predicted"/>
<comment type="caution">
    <text evidence="2">The sequence shown here is derived from an EMBL/GenBank/DDBJ whole genome shotgun (WGS) entry which is preliminary data.</text>
</comment>
<dbReference type="AlphaFoldDB" id="A0AAN6J3T4"/>
<organism evidence="2 3">
    <name type="scientific">Friedmanniomyces endolithicus</name>
    <dbReference type="NCBI Taxonomy" id="329885"/>
    <lineage>
        <taxon>Eukaryota</taxon>
        <taxon>Fungi</taxon>
        <taxon>Dikarya</taxon>
        <taxon>Ascomycota</taxon>
        <taxon>Pezizomycotina</taxon>
        <taxon>Dothideomycetes</taxon>
        <taxon>Dothideomycetidae</taxon>
        <taxon>Mycosphaerellales</taxon>
        <taxon>Teratosphaeriaceae</taxon>
        <taxon>Friedmanniomyces</taxon>
    </lineage>
</organism>
<feature type="region of interest" description="Disordered" evidence="1">
    <location>
        <begin position="223"/>
        <end position="247"/>
    </location>
</feature>
<reference evidence="2" key="1">
    <citation type="submission" date="2021-12" db="EMBL/GenBank/DDBJ databases">
        <title>Black yeast isolated from Biological Soil Crust.</title>
        <authorList>
            <person name="Kurbessoian T."/>
        </authorList>
    </citation>
    <scope>NUCLEOTIDE SEQUENCE</scope>
    <source>
        <strain evidence="2">CCFEE 5208</strain>
    </source>
</reference>
<evidence type="ECO:0000256" key="1">
    <source>
        <dbReference type="SAM" id="MobiDB-lite"/>
    </source>
</evidence>
<accession>A0AAN6J3T4</accession>
<dbReference type="Proteomes" id="UP001168146">
    <property type="component" value="Unassembled WGS sequence"/>
</dbReference>
<name>A0AAN6J3T4_9PEZI</name>
<evidence type="ECO:0000313" key="3">
    <source>
        <dbReference type="Proteomes" id="UP001168146"/>
    </source>
</evidence>
<gene>
    <name evidence="2" type="ORF">LTR82_017981</name>
</gene>
<sequence>MAGDDFERNGKQLYDEHYARLEALACYGYEAPLTQLFPPPLSDTGAAGGLHGYNICPRKHPIAQYRTIDPTSQALDTHEMSPIYGYAIYTPPTEVPEIANRGTLPHLYSKCIVIRHHLHDRGAVPHSLPRQRRSPRNIRRMPGGVYLQGIQSKMRRVRHGKVDKSQGHSSFYVHARECLFFSQSGLGEGQVALHEDILEQHSSRKLTPEAQLYKDSGYSPDAAARGAVGAQSGLQWSDTEPDSDRGLDSCEEIRKHVETPTKERFCTTAFYRVLPHHRANTTRTMLPREAKAPAKRKLMYNNIKTGPAVTLNASK</sequence>
<evidence type="ECO:0000313" key="2">
    <source>
        <dbReference type="EMBL" id="KAK0302132.1"/>
    </source>
</evidence>
<protein>
    <submittedName>
        <fullName evidence="2">Uncharacterized protein</fullName>
    </submittedName>
</protein>
<dbReference type="EMBL" id="JASUXU010000213">
    <property type="protein sequence ID" value="KAK0302132.1"/>
    <property type="molecule type" value="Genomic_DNA"/>
</dbReference>